<reference evidence="1 2" key="1">
    <citation type="submission" date="2014-07" db="EMBL/GenBank/DDBJ databases">
        <title>Genome of Flavobacterium reichenbachii LMG 25512.</title>
        <authorList>
            <person name="Stropko S.J."/>
            <person name="Pipes S.E."/>
            <person name="Newman J.D."/>
        </authorList>
    </citation>
    <scope>NUCLEOTIDE SEQUENCE [LARGE SCALE GENOMIC DNA]</scope>
    <source>
        <strain evidence="1 2">LMG 25512</strain>
    </source>
</reference>
<dbReference type="STRING" id="362418.IW19_21655"/>
<organism evidence="1 2">
    <name type="scientific">Flavobacterium reichenbachii</name>
    <dbReference type="NCBI Taxonomy" id="362418"/>
    <lineage>
        <taxon>Bacteria</taxon>
        <taxon>Pseudomonadati</taxon>
        <taxon>Bacteroidota</taxon>
        <taxon>Flavobacteriia</taxon>
        <taxon>Flavobacteriales</taxon>
        <taxon>Flavobacteriaceae</taxon>
        <taxon>Flavobacterium</taxon>
    </lineage>
</organism>
<dbReference type="AlphaFoldDB" id="A0A085ZGC4"/>
<accession>A0A085ZGC4</accession>
<dbReference type="RefSeq" id="WP_035689207.1">
    <property type="nucleotide sequence ID" value="NZ_JPRL01000002.1"/>
</dbReference>
<proteinExistence type="predicted"/>
<dbReference type="EMBL" id="JPRL01000002">
    <property type="protein sequence ID" value="KFF03488.1"/>
    <property type="molecule type" value="Genomic_DNA"/>
</dbReference>
<keyword evidence="2" id="KW-1185">Reference proteome</keyword>
<comment type="caution">
    <text evidence="1">The sequence shown here is derived from an EMBL/GenBank/DDBJ whole genome shotgun (WGS) entry which is preliminary data.</text>
</comment>
<protein>
    <submittedName>
        <fullName evidence="1">Uncharacterized protein</fullName>
    </submittedName>
</protein>
<dbReference type="OrthoDB" id="9783488at2"/>
<dbReference type="Proteomes" id="UP000028715">
    <property type="component" value="Unassembled WGS sequence"/>
</dbReference>
<gene>
    <name evidence="1" type="ORF">IW19_21655</name>
</gene>
<name>A0A085ZGC4_9FLAO</name>
<evidence type="ECO:0000313" key="2">
    <source>
        <dbReference type="Proteomes" id="UP000028715"/>
    </source>
</evidence>
<sequence length="71" mass="8324">MKGFYNLVEGISQKKHDEVFTGKIKTYQELNKDNILFHSENPQAKTYSYLLELVETDDAEVFEYTIVSIFI</sequence>
<evidence type="ECO:0000313" key="1">
    <source>
        <dbReference type="EMBL" id="KFF03488.1"/>
    </source>
</evidence>